<sequence length="277" mass="31707">LDARWTGNSSIILTIQAPNSPAALGHFTLNENIFGIQYRFAQDAYFINGYDEKITNENYAGANPVDVEAIYGENFNMHRGAIITVAVSIYYSITALQRLRSYTYGDLQKLILEFFCKNVKNDFNGDPDEFETIELVLDRDCHLLVDYITGAERTNLENSEWIIELKFETVKKNAMFLVRGFSESPYLIKRVRERFQEHVPIIAVPNQPIAATVKGTVKYGLDMSLVESQALKWTTLRIHYKRSEAKYIKDAGMRELGTVKFELKFGMMEIKATAKNK</sequence>
<gene>
    <name evidence="1" type="ORF">RFULGI_LOCUS9615</name>
</gene>
<dbReference type="Proteomes" id="UP000789396">
    <property type="component" value="Unassembled WGS sequence"/>
</dbReference>
<feature type="non-terminal residue" evidence="1">
    <location>
        <position position="1"/>
    </location>
</feature>
<feature type="non-terminal residue" evidence="1">
    <location>
        <position position="277"/>
    </location>
</feature>
<evidence type="ECO:0000313" key="1">
    <source>
        <dbReference type="EMBL" id="CAG8681075.1"/>
    </source>
</evidence>
<organism evidence="1 2">
    <name type="scientific">Racocetra fulgida</name>
    <dbReference type="NCBI Taxonomy" id="60492"/>
    <lineage>
        <taxon>Eukaryota</taxon>
        <taxon>Fungi</taxon>
        <taxon>Fungi incertae sedis</taxon>
        <taxon>Mucoromycota</taxon>
        <taxon>Glomeromycotina</taxon>
        <taxon>Glomeromycetes</taxon>
        <taxon>Diversisporales</taxon>
        <taxon>Gigasporaceae</taxon>
        <taxon>Racocetra</taxon>
    </lineage>
</organism>
<name>A0A9N9HHF9_9GLOM</name>
<dbReference type="PANTHER" id="PTHR14187:SF5">
    <property type="entry name" value="HEAT SHOCK 70 KDA PROTEIN 12A"/>
    <property type="match status" value="1"/>
</dbReference>
<accession>A0A9N9HHF9</accession>
<dbReference type="PANTHER" id="PTHR14187">
    <property type="entry name" value="ALPHA KINASE/ELONGATION FACTOR 2 KINASE"/>
    <property type="match status" value="1"/>
</dbReference>
<keyword evidence="2" id="KW-1185">Reference proteome</keyword>
<evidence type="ECO:0000313" key="2">
    <source>
        <dbReference type="Proteomes" id="UP000789396"/>
    </source>
</evidence>
<dbReference type="AlphaFoldDB" id="A0A9N9HHF9"/>
<reference evidence="1" key="1">
    <citation type="submission" date="2021-06" db="EMBL/GenBank/DDBJ databases">
        <authorList>
            <person name="Kallberg Y."/>
            <person name="Tangrot J."/>
            <person name="Rosling A."/>
        </authorList>
    </citation>
    <scope>NUCLEOTIDE SEQUENCE</scope>
    <source>
        <strain evidence="1">IN212</strain>
    </source>
</reference>
<protein>
    <submittedName>
        <fullName evidence="1">15081_t:CDS:1</fullName>
    </submittedName>
</protein>
<proteinExistence type="predicted"/>
<dbReference type="OrthoDB" id="2963168at2759"/>
<dbReference type="EMBL" id="CAJVPZ010017551">
    <property type="protein sequence ID" value="CAG8681075.1"/>
    <property type="molecule type" value="Genomic_DNA"/>
</dbReference>
<comment type="caution">
    <text evidence="1">The sequence shown here is derived from an EMBL/GenBank/DDBJ whole genome shotgun (WGS) entry which is preliminary data.</text>
</comment>